<reference evidence="1" key="1">
    <citation type="submission" date="2018-05" db="EMBL/GenBank/DDBJ databases">
        <authorList>
            <person name="Lanie J.A."/>
            <person name="Ng W.-L."/>
            <person name="Kazmierczak K.M."/>
            <person name="Andrzejewski T.M."/>
            <person name="Davidsen T.M."/>
            <person name="Wayne K.J."/>
            <person name="Tettelin H."/>
            <person name="Glass J.I."/>
            <person name="Rusch D."/>
            <person name="Podicherti R."/>
            <person name="Tsui H.-C.T."/>
            <person name="Winkler M.E."/>
        </authorList>
    </citation>
    <scope>NUCLEOTIDE SEQUENCE</scope>
</reference>
<organism evidence="1">
    <name type="scientific">marine metagenome</name>
    <dbReference type="NCBI Taxonomy" id="408172"/>
    <lineage>
        <taxon>unclassified sequences</taxon>
        <taxon>metagenomes</taxon>
        <taxon>ecological metagenomes</taxon>
    </lineage>
</organism>
<protein>
    <submittedName>
        <fullName evidence="1">Uncharacterized protein</fullName>
    </submittedName>
</protein>
<dbReference type="AlphaFoldDB" id="A0A381VUJ7"/>
<gene>
    <name evidence="1" type="ORF">METZ01_LOCUS96087</name>
</gene>
<evidence type="ECO:0000313" key="1">
    <source>
        <dbReference type="EMBL" id="SVA43233.1"/>
    </source>
</evidence>
<name>A0A381VUJ7_9ZZZZ</name>
<proteinExistence type="predicted"/>
<dbReference type="EMBL" id="UINC01009650">
    <property type="protein sequence ID" value="SVA43233.1"/>
    <property type="molecule type" value="Genomic_DNA"/>
</dbReference>
<accession>A0A381VUJ7</accession>
<sequence length="78" mass="8859">MTIHMKDEILKTLVQSADAQIQKHTTNVEIHLQNPAGVAEHPDHLETIEKEIELIAKYIDIKSAIETQFGVEKTLLKE</sequence>